<dbReference type="Proteomes" id="UP000054144">
    <property type="component" value="Unassembled WGS sequence"/>
</dbReference>
<evidence type="ECO:0000313" key="1">
    <source>
        <dbReference type="EMBL" id="KIY43178.1"/>
    </source>
</evidence>
<feature type="non-terminal residue" evidence="1">
    <location>
        <position position="89"/>
    </location>
</feature>
<proteinExistence type="predicted"/>
<name>A0A0D7A033_9AGAR</name>
<feature type="non-terminal residue" evidence="1">
    <location>
        <position position="1"/>
    </location>
</feature>
<dbReference type="EMBL" id="KN882115">
    <property type="protein sequence ID" value="KIY43178.1"/>
    <property type="molecule type" value="Genomic_DNA"/>
</dbReference>
<sequence length="89" mass="10188">LRETINHFLLTTAAWSCRWFLKPKFHIITHLPDHVLRFGPLMLFATEAFESFNAVIHGKSVHSNQQAPSHDIAHVFAQCNCVRHILSQG</sequence>
<dbReference type="AlphaFoldDB" id="A0A0D7A033"/>
<dbReference type="OrthoDB" id="2506088at2759"/>
<evidence type="ECO:0000313" key="2">
    <source>
        <dbReference type="Proteomes" id="UP000054144"/>
    </source>
</evidence>
<protein>
    <submittedName>
        <fullName evidence="1">Uncharacterized protein</fullName>
    </submittedName>
</protein>
<reference evidence="1 2" key="1">
    <citation type="journal article" date="2015" name="Fungal Genet. Biol.">
        <title>Evolution of novel wood decay mechanisms in Agaricales revealed by the genome sequences of Fistulina hepatica and Cylindrobasidium torrendii.</title>
        <authorList>
            <person name="Floudas D."/>
            <person name="Held B.W."/>
            <person name="Riley R."/>
            <person name="Nagy L.G."/>
            <person name="Koehler G."/>
            <person name="Ransdell A.S."/>
            <person name="Younus H."/>
            <person name="Chow J."/>
            <person name="Chiniquy J."/>
            <person name="Lipzen A."/>
            <person name="Tritt A."/>
            <person name="Sun H."/>
            <person name="Haridas S."/>
            <person name="LaButti K."/>
            <person name="Ohm R.A."/>
            <person name="Kues U."/>
            <person name="Blanchette R.A."/>
            <person name="Grigoriev I.V."/>
            <person name="Minto R.E."/>
            <person name="Hibbett D.S."/>
        </authorList>
    </citation>
    <scope>NUCLEOTIDE SEQUENCE [LARGE SCALE GENOMIC DNA]</scope>
    <source>
        <strain evidence="1 2">ATCC 64428</strain>
    </source>
</reference>
<accession>A0A0D7A033</accession>
<gene>
    <name evidence="1" type="ORF">FISHEDRAFT_22939</name>
</gene>
<keyword evidence="2" id="KW-1185">Reference proteome</keyword>
<organism evidence="1 2">
    <name type="scientific">Fistulina hepatica ATCC 64428</name>
    <dbReference type="NCBI Taxonomy" id="1128425"/>
    <lineage>
        <taxon>Eukaryota</taxon>
        <taxon>Fungi</taxon>
        <taxon>Dikarya</taxon>
        <taxon>Basidiomycota</taxon>
        <taxon>Agaricomycotina</taxon>
        <taxon>Agaricomycetes</taxon>
        <taxon>Agaricomycetidae</taxon>
        <taxon>Agaricales</taxon>
        <taxon>Fistulinaceae</taxon>
        <taxon>Fistulina</taxon>
    </lineage>
</organism>